<comment type="catalytic activity">
    <reaction evidence="1">
        <text>a phosphate monoester + H2O = an alcohol + phosphate</text>
        <dbReference type="Rhea" id="RHEA:15017"/>
        <dbReference type="ChEBI" id="CHEBI:15377"/>
        <dbReference type="ChEBI" id="CHEBI:30879"/>
        <dbReference type="ChEBI" id="CHEBI:43474"/>
        <dbReference type="ChEBI" id="CHEBI:67140"/>
        <dbReference type="EC" id="3.1.3.2"/>
    </reaction>
</comment>
<accession>A0ABV2Q6H9</accession>
<sequence>MSSRTVLTLGVLALLSAACTTGPKSVQAPVTAAEVGEVRPGLVNGYLKRSELPDSLALLPPPPAEGSALLAADSEAYRALTALQKGPRGAQAAKDASLRPPAVTTHFACALGVSISEQQTPNLNMLLRRTLTDAGLSTYKAKDHYNRTRPFVAFNEQSCTPSEEASLRKDGSYPSGHSALGWAWALVLTELAPERTDALLQRGRSYIQSRGVCGVHWKSDIEAGRLMGAATVARLHDNELFRTQLAAAKDEIAKARTAGQVPAAAECAAEAAALATSVKLAP</sequence>
<dbReference type="CDD" id="cd03397">
    <property type="entry name" value="PAP2_acid_phosphatase"/>
    <property type="match status" value="1"/>
</dbReference>
<comment type="caution">
    <text evidence="3">The sequence shown here is derived from an EMBL/GenBank/DDBJ whole genome shotgun (WGS) entry which is preliminary data.</text>
</comment>
<dbReference type="Proteomes" id="UP001549320">
    <property type="component" value="Unassembled WGS sequence"/>
</dbReference>
<dbReference type="Gene3D" id="1.20.144.10">
    <property type="entry name" value="Phosphatidic acid phosphatase type 2/haloperoxidase"/>
    <property type="match status" value="1"/>
</dbReference>
<dbReference type="EC" id="3.1.3.2" evidence="1"/>
<protein>
    <recommendedName>
        <fullName evidence="1">Acid phosphatase</fullName>
        <ecNumber evidence="1">3.1.3.2</ecNumber>
    </recommendedName>
</protein>
<comment type="similarity">
    <text evidence="1">Belongs to the class A bacterial acid phosphatase family.</text>
</comment>
<dbReference type="EMBL" id="JBEPSH010000003">
    <property type="protein sequence ID" value="MET4576517.1"/>
    <property type="molecule type" value="Genomic_DNA"/>
</dbReference>
<organism evidence="3 4">
    <name type="scientific">Ottowia thiooxydans</name>
    <dbReference type="NCBI Taxonomy" id="219182"/>
    <lineage>
        <taxon>Bacteria</taxon>
        <taxon>Pseudomonadati</taxon>
        <taxon>Pseudomonadota</taxon>
        <taxon>Betaproteobacteria</taxon>
        <taxon>Burkholderiales</taxon>
        <taxon>Comamonadaceae</taxon>
        <taxon>Ottowia</taxon>
    </lineage>
</organism>
<name>A0ABV2Q6H9_9BURK</name>
<feature type="domain" description="Phosphatidic acid phosphatase type 2/haloperoxidase" evidence="2">
    <location>
        <begin position="126"/>
        <end position="236"/>
    </location>
</feature>
<dbReference type="InterPro" id="IPR000326">
    <property type="entry name" value="PAP2/HPO"/>
</dbReference>
<gene>
    <name evidence="3" type="ORF">ABIE13_001626</name>
</gene>
<evidence type="ECO:0000313" key="3">
    <source>
        <dbReference type="EMBL" id="MET4576517.1"/>
    </source>
</evidence>
<evidence type="ECO:0000259" key="2">
    <source>
        <dbReference type="SMART" id="SM00014"/>
    </source>
</evidence>
<dbReference type="Pfam" id="PF01569">
    <property type="entry name" value="PAP2"/>
    <property type="match status" value="1"/>
</dbReference>
<keyword evidence="1 3" id="KW-0378">Hydrolase</keyword>
<dbReference type="SMART" id="SM00014">
    <property type="entry name" value="acidPPc"/>
    <property type="match status" value="1"/>
</dbReference>
<dbReference type="PIRSF" id="PIRSF000897">
    <property type="entry name" value="Acid_Ptase_ClsA"/>
    <property type="match status" value="1"/>
</dbReference>
<dbReference type="InterPro" id="IPR036938">
    <property type="entry name" value="PAP2/HPO_sf"/>
</dbReference>
<evidence type="ECO:0000256" key="1">
    <source>
        <dbReference type="PIRNR" id="PIRNR000897"/>
    </source>
</evidence>
<dbReference type="SUPFAM" id="SSF48317">
    <property type="entry name" value="Acid phosphatase/Vanadium-dependent haloperoxidase"/>
    <property type="match status" value="1"/>
</dbReference>
<reference evidence="3 4" key="1">
    <citation type="submission" date="2024-06" db="EMBL/GenBank/DDBJ databases">
        <title>Sorghum-associated microbial communities from plants grown in Nebraska, USA.</title>
        <authorList>
            <person name="Schachtman D."/>
        </authorList>
    </citation>
    <scope>NUCLEOTIDE SEQUENCE [LARGE SCALE GENOMIC DNA]</scope>
    <source>
        <strain evidence="3 4">2709</strain>
    </source>
</reference>
<proteinExistence type="inferred from homology"/>
<dbReference type="PRINTS" id="PR00483">
    <property type="entry name" value="BACPHPHTASE"/>
</dbReference>
<keyword evidence="4" id="KW-1185">Reference proteome</keyword>
<dbReference type="RefSeq" id="WP_354442594.1">
    <property type="nucleotide sequence ID" value="NZ_JBEPSH010000003.1"/>
</dbReference>
<dbReference type="InterPro" id="IPR001011">
    <property type="entry name" value="Acid_Pase_classA_bac"/>
</dbReference>
<evidence type="ECO:0000313" key="4">
    <source>
        <dbReference type="Proteomes" id="UP001549320"/>
    </source>
</evidence>
<dbReference type="PROSITE" id="PS51257">
    <property type="entry name" value="PROKAR_LIPOPROTEIN"/>
    <property type="match status" value="1"/>
</dbReference>
<dbReference type="GO" id="GO:0003993">
    <property type="term" value="F:acid phosphatase activity"/>
    <property type="evidence" value="ECO:0007669"/>
    <property type="project" value="UniProtKB-EC"/>
</dbReference>